<dbReference type="InterPro" id="IPR051795">
    <property type="entry name" value="Glycosyl_Hydrlase_43"/>
</dbReference>
<keyword evidence="3 4" id="KW-0326">Glycosidase</keyword>
<evidence type="ECO:0000256" key="1">
    <source>
        <dbReference type="ARBA" id="ARBA00009865"/>
    </source>
</evidence>
<dbReference type="Gene3D" id="2.60.120.200">
    <property type="match status" value="1"/>
</dbReference>
<dbReference type="InterPro" id="IPR013320">
    <property type="entry name" value="ConA-like_dom_sf"/>
</dbReference>
<evidence type="ECO:0000256" key="3">
    <source>
        <dbReference type="ARBA" id="ARBA00023295"/>
    </source>
</evidence>
<protein>
    <submittedName>
        <fullName evidence="7">Glycoside hydrolase family 43 protein</fullName>
    </submittedName>
</protein>
<dbReference type="GO" id="GO:0016787">
    <property type="term" value="F:hydrolase activity"/>
    <property type="evidence" value="ECO:0007669"/>
    <property type="project" value="UniProtKB-KW"/>
</dbReference>
<dbReference type="InterPro" id="IPR006710">
    <property type="entry name" value="Glyco_hydro_43"/>
</dbReference>
<proteinExistence type="inferred from homology"/>
<dbReference type="SUPFAM" id="SSF49899">
    <property type="entry name" value="Concanavalin A-like lectins/glucanases"/>
    <property type="match status" value="1"/>
</dbReference>
<dbReference type="RefSeq" id="WP_347703183.1">
    <property type="nucleotide sequence ID" value="NZ_JBDPZD010000001.1"/>
</dbReference>
<reference evidence="7 8" key="1">
    <citation type="submission" date="2024-05" db="EMBL/GenBank/DDBJ databases">
        <title>Roseateles sp. DJS-2-20 16S ribosomal RNA gene Genome sequencing and assembly.</title>
        <authorList>
            <person name="Woo H."/>
        </authorList>
    </citation>
    <scope>NUCLEOTIDE SEQUENCE [LARGE SCALE GENOMIC DNA]</scope>
    <source>
        <strain evidence="7 8">DJS-2-20</strain>
    </source>
</reference>
<dbReference type="Proteomes" id="UP001495147">
    <property type="component" value="Unassembled WGS sequence"/>
</dbReference>
<comment type="similarity">
    <text evidence="1 4">Belongs to the glycosyl hydrolase 43 family.</text>
</comment>
<dbReference type="PANTHER" id="PTHR42812">
    <property type="entry name" value="BETA-XYLOSIDASE"/>
    <property type="match status" value="1"/>
</dbReference>
<organism evidence="7 8">
    <name type="scientific">Roseateles paludis</name>
    <dbReference type="NCBI Taxonomy" id="3145238"/>
    <lineage>
        <taxon>Bacteria</taxon>
        <taxon>Pseudomonadati</taxon>
        <taxon>Pseudomonadota</taxon>
        <taxon>Betaproteobacteria</taxon>
        <taxon>Burkholderiales</taxon>
        <taxon>Sphaerotilaceae</taxon>
        <taxon>Roseateles</taxon>
    </lineage>
</organism>
<gene>
    <name evidence="7" type="ORF">ABDJ85_02665</name>
</gene>
<evidence type="ECO:0000256" key="4">
    <source>
        <dbReference type="RuleBase" id="RU361187"/>
    </source>
</evidence>
<evidence type="ECO:0000313" key="8">
    <source>
        <dbReference type="Proteomes" id="UP001495147"/>
    </source>
</evidence>
<evidence type="ECO:0000256" key="5">
    <source>
        <dbReference type="SAM" id="SignalP"/>
    </source>
</evidence>
<name>A0ABV0FWQ9_9BURK</name>
<feature type="domain" description="Beta-xylosidase C-terminal Concanavalin A-like" evidence="6">
    <location>
        <begin position="356"/>
        <end position="552"/>
    </location>
</feature>
<keyword evidence="8" id="KW-1185">Reference proteome</keyword>
<dbReference type="Pfam" id="PF17851">
    <property type="entry name" value="GH43_C2"/>
    <property type="match status" value="1"/>
</dbReference>
<dbReference type="PANTHER" id="PTHR42812:SF12">
    <property type="entry name" value="BETA-XYLOSIDASE-RELATED"/>
    <property type="match status" value="1"/>
</dbReference>
<keyword evidence="5" id="KW-0732">Signal</keyword>
<sequence length="556" mass="60869">MQKPWLTTLAACAAALTMSTSAQATTKADTKADTKAKPAMPATFKNPVVSGFASDPSVCRKGDDYYLVTSTFEYLPGLPVYHSKDLVHWRHIGNALSRESQLTFPGRKSSKAIFAPTIRCQPDAFYIINTDVEGIGNFVISAKDPAGPWSDPVRIPEPEFGMDPSLLFDDDGTVYYTRHGGLRNGGAYQAIIDLKTGKLKEPAKEIWKGMGGVWPEGPHLYKINGWYYLMIAEGGTSYEHRITMARSRSPWGPFEPHPDNPLLTHMNRPDALFQALGHADLVSTPEGNWWITLLGIRSQKVDGKGHHHIGRETLLAPVKWRADGWPEIGQNRELPQPQSTAGLPGWHPWPAAAVRESFSAKKPLPLHWSFVRTYATGQWSLTDKPGSLRLLGSKTGLESLEATPTFIGRRQTHLHQRFTTEVNFSPKDAGDAAGVALRMNESHHLLLGISAADKGRQLQCVQRLADKPIVHGTAALPEGPVQLQVDATPTTYSLSWRAGGKKPGAWQALCSVPTYQLSTETSSGFTGVYMGLYAHAPSGGRTPADFAWVDFEATGD</sequence>
<evidence type="ECO:0000259" key="6">
    <source>
        <dbReference type="Pfam" id="PF17851"/>
    </source>
</evidence>
<dbReference type="Pfam" id="PF04616">
    <property type="entry name" value="Glyco_hydro_43"/>
    <property type="match status" value="1"/>
</dbReference>
<keyword evidence="2 4" id="KW-0378">Hydrolase</keyword>
<dbReference type="EMBL" id="JBDPZD010000001">
    <property type="protein sequence ID" value="MEO3690351.1"/>
    <property type="molecule type" value="Genomic_DNA"/>
</dbReference>
<dbReference type="SUPFAM" id="SSF75005">
    <property type="entry name" value="Arabinanase/levansucrase/invertase"/>
    <property type="match status" value="1"/>
</dbReference>
<feature type="signal peptide" evidence="5">
    <location>
        <begin position="1"/>
        <end position="24"/>
    </location>
</feature>
<dbReference type="InterPro" id="IPR023296">
    <property type="entry name" value="Glyco_hydro_beta-prop_sf"/>
</dbReference>
<evidence type="ECO:0000256" key="2">
    <source>
        <dbReference type="ARBA" id="ARBA00022801"/>
    </source>
</evidence>
<accession>A0ABV0FWQ9</accession>
<evidence type="ECO:0000313" key="7">
    <source>
        <dbReference type="EMBL" id="MEO3690351.1"/>
    </source>
</evidence>
<dbReference type="CDD" id="cd18617">
    <property type="entry name" value="GH43_XynB-like"/>
    <property type="match status" value="1"/>
</dbReference>
<dbReference type="Gene3D" id="2.115.10.20">
    <property type="entry name" value="Glycosyl hydrolase domain, family 43"/>
    <property type="match status" value="1"/>
</dbReference>
<feature type="chain" id="PRO_5046553299" evidence="5">
    <location>
        <begin position="25"/>
        <end position="556"/>
    </location>
</feature>
<comment type="caution">
    <text evidence="7">The sequence shown here is derived from an EMBL/GenBank/DDBJ whole genome shotgun (WGS) entry which is preliminary data.</text>
</comment>
<dbReference type="InterPro" id="IPR041542">
    <property type="entry name" value="GH43_C2"/>
</dbReference>